<evidence type="ECO:0000259" key="1">
    <source>
        <dbReference type="Pfam" id="PF09324"/>
    </source>
</evidence>
<evidence type="ECO:0000313" key="2">
    <source>
        <dbReference type="EMBL" id="KPM11192.1"/>
    </source>
</evidence>
<comment type="caution">
    <text evidence="2">The sequence shown here is derived from an EMBL/GenBank/DDBJ whole genome shotgun (WGS) entry which is preliminary data.</text>
</comment>
<sequence length="1008" mass="117284">MPELIGCRNRFLIDDLMQNFSTKFCHELYRDMNLLMKLNKKHRENREEDVVEHHLDRPFIDDLENDEIEAFQNNMDLFDNLFINADGIYLTIYSVLLLNLKLLSQNHYEEPGSECRNDMDYDRFANNIDDDDWKERISETYTEKNFIDEIFNYHNNIHLSKNFLAEIFQNVLRTNYFGTIPSKELRNFVRNRSPLIESLCDIDIVDPAGPNSLFLSDYIRLGRVMDGYGGAEKRSVPDSITFRSLNFLVKRFCSHFWLTILHCIRQGLQRNSLFRHLVERFVYSTTFVNDFVSSSSSSPFLSSSSSSIMVIHLNSICDFLGCENKHTLARLDNQSISIKQILILFEICERIGFYQRMDSIYSVFNEFLWKFWQQNQKHLFDPPPSSSALSSASFRLPKSFSSNEIDHRKTSPQSSFLQNDKSEECPIERLDSRIPSILIVALKKFLTIPIQIGCYCPSNWANVFDLCKFIGDMENTALHSNRSSLLSRARTSINTILRSNNSFLTGRYTLSSFSSSSRSPANRGNLDPSIHFDHYQNLYSEKSATNPIRNYHNLPGLDEAEFVGFEKQFESILNESQQQSKESFRLISMIDMKDFDKIIEFLIILVGRIFENISLKCNLSVLSAFVQELCDYSHKQLEELNELIISIDLKQSNLHRLHDENVFENTEKKTKLCKTSSSLSSSAFSSSIFDVDAITIGNKIKQIDHYCSEYKSFMLFRLVEIILRFVRNSRPLLHFMKIWPIVSNHLVYASTHRNGFISKKSIISLHDIINAFLSTYSESDYFDFNESLFRPYERLLRHEICNSEYQQELILCSICEFVEGCTKEIRSGWRSIFRALKGLRLTMIDTDYGDYRLESATKFRFNPQDNFGLDDGVGGDPKQDRNESSLKSSSSSSMITIINCSHHLQILIDCFEAFLRIDDLNALIFASSEFLSCIFHLIHIFSSKSAFEIKIKHHNLDQKYLNNQVDGHGSPDRPGKILRLFKDRIESYLFLKISPIVKEMIMKFFYNF</sequence>
<dbReference type="VEuPathDB" id="VectorBase:SSCA002106"/>
<proteinExistence type="predicted"/>
<name>A0A132AJM4_SARSC</name>
<dbReference type="Gene3D" id="1.10.1000.11">
    <property type="entry name" value="Arf Nucleotide-binding Site Opener,domain 2"/>
    <property type="match status" value="1"/>
</dbReference>
<dbReference type="EMBL" id="JXLN01016652">
    <property type="protein sequence ID" value="KPM11192.1"/>
    <property type="molecule type" value="Genomic_DNA"/>
</dbReference>
<accession>A0A132AJM4</accession>
<dbReference type="Pfam" id="PF09324">
    <property type="entry name" value="Sec7-like_HDS"/>
    <property type="match status" value="1"/>
</dbReference>
<gene>
    <name evidence="2" type="ORF">QR98_0097620</name>
</gene>
<protein>
    <submittedName>
        <fullName evidence="2">DUF1981 domain containing protein</fullName>
    </submittedName>
</protein>
<dbReference type="AlphaFoldDB" id="A0A132AJM4"/>
<reference evidence="2 3" key="1">
    <citation type="journal article" date="2015" name="Parasit. Vectors">
        <title>Draft genome of the scabies mite.</title>
        <authorList>
            <person name="Rider S.D.Jr."/>
            <person name="Morgan M.S."/>
            <person name="Arlian L.G."/>
        </authorList>
    </citation>
    <scope>NUCLEOTIDE SEQUENCE [LARGE SCALE GENOMIC DNA]</scope>
    <source>
        <strain evidence="2">Arlian Lab</strain>
    </source>
</reference>
<dbReference type="OrthoDB" id="6516304at2759"/>
<evidence type="ECO:0000313" key="3">
    <source>
        <dbReference type="Proteomes" id="UP000616769"/>
    </source>
</evidence>
<dbReference type="InterPro" id="IPR015403">
    <property type="entry name" value="Mon2/Sec7/BIG1-like_HDS"/>
</dbReference>
<feature type="domain" description="Mon2/Sec7/BIG1-like HDS" evidence="1">
    <location>
        <begin position="778"/>
        <end position="837"/>
    </location>
</feature>
<dbReference type="Proteomes" id="UP000616769">
    <property type="component" value="Unassembled WGS sequence"/>
</dbReference>
<organism evidence="2 3">
    <name type="scientific">Sarcoptes scabiei</name>
    <name type="common">Itch mite</name>
    <name type="synonym">Acarus scabiei</name>
    <dbReference type="NCBI Taxonomy" id="52283"/>
    <lineage>
        <taxon>Eukaryota</taxon>
        <taxon>Metazoa</taxon>
        <taxon>Ecdysozoa</taxon>
        <taxon>Arthropoda</taxon>
        <taxon>Chelicerata</taxon>
        <taxon>Arachnida</taxon>
        <taxon>Acari</taxon>
        <taxon>Acariformes</taxon>
        <taxon>Sarcoptiformes</taxon>
        <taxon>Astigmata</taxon>
        <taxon>Psoroptidia</taxon>
        <taxon>Sarcoptoidea</taxon>
        <taxon>Sarcoptidae</taxon>
        <taxon>Sarcoptinae</taxon>
        <taxon>Sarcoptes</taxon>
    </lineage>
</organism>
<dbReference type="InterPro" id="IPR023394">
    <property type="entry name" value="Sec7_C_sf"/>
</dbReference>